<evidence type="ECO:0000313" key="3">
    <source>
        <dbReference type="Proteomes" id="UP000054538"/>
    </source>
</evidence>
<dbReference type="Proteomes" id="UP000054538">
    <property type="component" value="Unassembled WGS sequence"/>
</dbReference>
<dbReference type="EMBL" id="KN826081">
    <property type="protein sequence ID" value="KIK80177.1"/>
    <property type="molecule type" value="Genomic_DNA"/>
</dbReference>
<proteinExistence type="predicted"/>
<evidence type="ECO:0000256" key="1">
    <source>
        <dbReference type="SAM" id="Phobius"/>
    </source>
</evidence>
<reference evidence="2 3" key="1">
    <citation type="submission" date="2014-04" db="EMBL/GenBank/DDBJ databases">
        <authorList>
            <consortium name="DOE Joint Genome Institute"/>
            <person name="Kuo A."/>
            <person name="Kohler A."/>
            <person name="Jargeat P."/>
            <person name="Nagy L.G."/>
            <person name="Floudas D."/>
            <person name="Copeland A."/>
            <person name="Barry K.W."/>
            <person name="Cichocki N."/>
            <person name="Veneault-Fourrey C."/>
            <person name="LaButti K."/>
            <person name="Lindquist E.A."/>
            <person name="Lipzen A."/>
            <person name="Lundell T."/>
            <person name="Morin E."/>
            <person name="Murat C."/>
            <person name="Sun H."/>
            <person name="Tunlid A."/>
            <person name="Henrissat B."/>
            <person name="Grigoriev I.V."/>
            <person name="Hibbett D.S."/>
            <person name="Martin F."/>
            <person name="Nordberg H.P."/>
            <person name="Cantor M.N."/>
            <person name="Hua S.X."/>
        </authorList>
    </citation>
    <scope>NUCLEOTIDE SEQUENCE [LARGE SCALE GENOMIC DNA]</scope>
    <source>
        <strain evidence="2 3">Ve08.2h10</strain>
    </source>
</reference>
<keyword evidence="1" id="KW-0472">Membrane</keyword>
<name>A0A0D0CBF6_9AGAM</name>
<protein>
    <submittedName>
        <fullName evidence="2">Uncharacterized protein</fullName>
    </submittedName>
</protein>
<sequence length="119" mass="13010">MTNMLVNLPTSMNSTACYLIIEAAFLFCSFSFSMRYIHDHQFVTSYCLRQSSGKHTRRRSSFLLAISAAFSSLDIPAMDFGTVSVSTGRECGDEIGVGRELDAGETAVGLLDGPLDLRL</sequence>
<organism evidence="2 3">
    <name type="scientific">Paxillus rubicundulus Ve08.2h10</name>
    <dbReference type="NCBI Taxonomy" id="930991"/>
    <lineage>
        <taxon>Eukaryota</taxon>
        <taxon>Fungi</taxon>
        <taxon>Dikarya</taxon>
        <taxon>Basidiomycota</taxon>
        <taxon>Agaricomycotina</taxon>
        <taxon>Agaricomycetes</taxon>
        <taxon>Agaricomycetidae</taxon>
        <taxon>Boletales</taxon>
        <taxon>Paxilineae</taxon>
        <taxon>Paxillaceae</taxon>
        <taxon>Paxillus</taxon>
    </lineage>
</organism>
<keyword evidence="3" id="KW-1185">Reference proteome</keyword>
<reference evidence="3" key="2">
    <citation type="submission" date="2015-01" db="EMBL/GenBank/DDBJ databases">
        <title>Evolutionary Origins and Diversification of the Mycorrhizal Mutualists.</title>
        <authorList>
            <consortium name="DOE Joint Genome Institute"/>
            <consortium name="Mycorrhizal Genomics Consortium"/>
            <person name="Kohler A."/>
            <person name="Kuo A."/>
            <person name="Nagy L.G."/>
            <person name="Floudas D."/>
            <person name="Copeland A."/>
            <person name="Barry K.W."/>
            <person name="Cichocki N."/>
            <person name="Veneault-Fourrey C."/>
            <person name="LaButti K."/>
            <person name="Lindquist E.A."/>
            <person name="Lipzen A."/>
            <person name="Lundell T."/>
            <person name="Morin E."/>
            <person name="Murat C."/>
            <person name="Riley R."/>
            <person name="Ohm R."/>
            <person name="Sun H."/>
            <person name="Tunlid A."/>
            <person name="Henrissat B."/>
            <person name="Grigoriev I.V."/>
            <person name="Hibbett D.S."/>
            <person name="Martin F."/>
        </authorList>
    </citation>
    <scope>NUCLEOTIDE SEQUENCE [LARGE SCALE GENOMIC DNA]</scope>
    <source>
        <strain evidence="3">Ve08.2h10</strain>
    </source>
</reference>
<dbReference type="InParanoid" id="A0A0D0CBF6"/>
<accession>A0A0D0CBF6</accession>
<keyword evidence="1" id="KW-0812">Transmembrane</keyword>
<keyword evidence="1" id="KW-1133">Transmembrane helix</keyword>
<feature type="transmembrane region" description="Helical" evidence="1">
    <location>
        <begin position="12"/>
        <end position="32"/>
    </location>
</feature>
<gene>
    <name evidence="2" type="ORF">PAXRUDRAFT_245968</name>
</gene>
<evidence type="ECO:0000313" key="2">
    <source>
        <dbReference type="EMBL" id="KIK80177.1"/>
    </source>
</evidence>
<dbReference type="AlphaFoldDB" id="A0A0D0CBF6"/>
<dbReference type="HOGENOM" id="CLU_2062226_0_0_1"/>